<accession>A0A1S6U5B6</accession>
<feature type="transmembrane region" description="Helical" evidence="5">
    <location>
        <begin position="134"/>
        <end position="153"/>
    </location>
</feature>
<evidence type="ECO:0000256" key="5">
    <source>
        <dbReference type="SAM" id="Phobius"/>
    </source>
</evidence>
<feature type="domain" description="EamA" evidence="6">
    <location>
        <begin position="18"/>
        <end position="148"/>
    </location>
</feature>
<feature type="transmembrane region" description="Helical" evidence="5">
    <location>
        <begin position="258"/>
        <end position="278"/>
    </location>
</feature>
<name>A0A1S6U5B6_9BACT</name>
<dbReference type="AlphaFoldDB" id="A0A1S6U5B6"/>
<dbReference type="EMBL" id="CP017258">
    <property type="protein sequence ID" value="AQW86936.1"/>
    <property type="molecule type" value="Genomic_DNA"/>
</dbReference>
<organism evidence="7 8">
    <name type="scientific">Campylobacter pinnipediorum subsp. caledonicus</name>
    <dbReference type="NCBI Taxonomy" id="1874362"/>
    <lineage>
        <taxon>Bacteria</taxon>
        <taxon>Pseudomonadati</taxon>
        <taxon>Campylobacterota</taxon>
        <taxon>Epsilonproteobacteria</taxon>
        <taxon>Campylobacterales</taxon>
        <taxon>Campylobacteraceae</taxon>
        <taxon>Campylobacter</taxon>
    </lineage>
</organism>
<dbReference type="InterPro" id="IPR000620">
    <property type="entry name" value="EamA_dom"/>
</dbReference>
<feature type="transmembrane region" description="Helical" evidence="5">
    <location>
        <begin position="284"/>
        <end position="301"/>
    </location>
</feature>
<keyword evidence="8" id="KW-1185">Reference proteome</keyword>
<keyword evidence="4 5" id="KW-0472">Membrane</keyword>
<feature type="transmembrane region" description="Helical" evidence="5">
    <location>
        <begin position="78"/>
        <end position="99"/>
    </location>
</feature>
<feature type="transmembrane region" description="Helical" evidence="5">
    <location>
        <begin position="187"/>
        <end position="206"/>
    </location>
</feature>
<protein>
    <submittedName>
        <fullName evidence="7">Putative membrane protein, putative permease (EamA domain), type 1</fullName>
    </submittedName>
</protein>
<feature type="transmembrane region" description="Helical" evidence="5">
    <location>
        <begin position="46"/>
        <end position="66"/>
    </location>
</feature>
<keyword evidence="2 5" id="KW-0812">Transmembrane</keyword>
<feature type="transmembrane region" description="Helical" evidence="5">
    <location>
        <begin position="20"/>
        <end position="40"/>
    </location>
</feature>
<dbReference type="Pfam" id="PF00892">
    <property type="entry name" value="EamA"/>
    <property type="match status" value="1"/>
</dbReference>
<dbReference type="PANTHER" id="PTHR22911:SF6">
    <property type="entry name" value="SOLUTE CARRIER FAMILY 35 MEMBER G1"/>
    <property type="match status" value="1"/>
</dbReference>
<dbReference type="Proteomes" id="UP000190868">
    <property type="component" value="Chromosome"/>
</dbReference>
<evidence type="ECO:0000256" key="4">
    <source>
        <dbReference type="ARBA" id="ARBA00023136"/>
    </source>
</evidence>
<keyword evidence="3 5" id="KW-1133">Transmembrane helix</keyword>
<sequence length="304" mass="33852">MFKFKGIILFRRIIIRNLGIYYMIIASILFAFTGAFAKILSSDLPSIEVVFFRNLIGLMMILYAIFKKPLNQKGGHIFLLMFRGFVGTIALFAFFYNIAHINLGAAFTFSKTSPIFTAILAAFVFKESLSFKGWGAIFLGFIGILFIIQPNLGISKTDWLGIWSGVGAALAYTSVRELKKSYDTKVIVLSFMGWGSLLPLVFMGMAEFVEYEPIDFLLSKFVMPNIWDLAAIIAMGVFGLFFQVYMTKAYAVSKKAGVVAAVSYLDVIFTIIIGFFMGDKLPDGLAFFGIILVILSGIIVVREK</sequence>
<evidence type="ECO:0000256" key="2">
    <source>
        <dbReference type="ARBA" id="ARBA00022692"/>
    </source>
</evidence>
<gene>
    <name evidence="7" type="ORF">CPIN18021_0074</name>
</gene>
<evidence type="ECO:0000313" key="8">
    <source>
        <dbReference type="Proteomes" id="UP000190868"/>
    </source>
</evidence>
<feature type="transmembrane region" description="Helical" evidence="5">
    <location>
        <begin position="226"/>
        <end position="246"/>
    </location>
</feature>
<proteinExistence type="predicted"/>
<dbReference type="PANTHER" id="PTHR22911">
    <property type="entry name" value="ACYL-MALONYL CONDENSING ENZYME-RELATED"/>
    <property type="match status" value="1"/>
</dbReference>
<reference evidence="8" key="1">
    <citation type="submission" date="2016-09" db="EMBL/GenBank/DDBJ databases">
        <title>Comparative genomics of the Campylobacter concisus group.</title>
        <authorList>
            <person name="Miller W.G."/>
            <person name="Yee E."/>
            <person name="Chapman M.H."/>
            <person name="Huynh S."/>
            <person name="Bono J.L."/>
            <person name="On S.L.W."/>
            <person name="StLeger J."/>
            <person name="Foster G."/>
            <person name="Parker C.T."/>
        </authorList>
    </citation>
    <scope>NUCLEOTIDE SEQUENCE [LARGE SCALE GENOMIC DNA]</scope>
    <source>
        <strain evidence="8">RM18021</strain>
    </source>
</reference>
<dbReference type="GO" id="GO:0016020">
    <property type="term" value="C:membrane"/>
    <property type="evidence" value="ECO:0007669"/>
    <property type="project" value="UniProtKB-SubCell"/>
</dbReference>
<dbReference type="SUPFAM" id="SSF103481">
    <property type="entry name" value="Multidrug resistance efflux transporter EmrE"/>
    <property type="match status" value="2"/>
</dbReference>
<evidence type="ECO:0000259" key="6">
    <source>
        <dbReference type="Pfam" id="PF00892"/>
    </source>
</evidence>
<comment type="subcellular location">
    <subcellularLocation>
        <location evidence="1">Membrane</location>
        <topology evidence="1">Multi-pass membrane protein</topology>
    </subcellularLocation>
</comment>
<dbReference type="InterPro" id="IPR037185">
    <property type="entry name" value="EmrE-like"/>
</dbReference>
<evidence type="ECO:0000256" key="3">
    <source>
        <dbReference type="ARBA" id="ARBA00022989"/>
    </source>
</evidence>
<evidence type="ECO:0000256" key="1">
    <source>
        <dbReference type="ARBA" id="ARBA00004141"/>
    </source>
</evidence>
<dbReference type="RefSeq" id="WP_078424148.1">
    <property type="nucleotide sequence ID" value="NZ_CP017258.1"/>
</dbReference>
<evidence type="ECO:0000313" key="7">
    <source>
        <dbReference type="EMBL" id="AQW86936.1"/>
    </source>
</evidence>